<keyword evidence="4" id="KW-1185">Reference proteome</keyword>
<comment type="caution">
    <text evidence="3">The sequence shown here is derived from an EMBL/GenBank/DDBJ whole genome shotgun (WGS) entry which is preliminary data.</text>
</comment>
<reference evidence="3 4" key="1">
    <citation type="submission" date="2016-11" db="EMBL/GenBank/DDBJ databases">
        <title>The macronuclear genome of Stentor coeruleus: a giant cell with tiny introns.</title>
        <authorList>
            <person name="Slabodnick M."/>
            <person name="Ruby J.G."/>
            <person name="Reiff S.B."/>
            <person name="Swart E.C."/>
            <person name="Gosai S."/>
            <person name="Prabakaran S."/>
            <person name="Witkowska E."/>
            <person name="Larue G.E."/>
            <person name="Fisher S."/>
            <person name="Freeman R.M."/>
            <person name="Gunawardena J."/>
            <person name="Chu W."/>
            <person name="Stover N.A."/>
            <person name="Gregory B.D."/>
            <person name="Nowacki M."/>
            <person name="Derisi J."/>
            <person name="Roy S.W."/>
            <person name="Marshall W.F."/>
            <person name="Sood P."/>
        </authorList>
    </citation>
    <scope>NUCLEOTIDE SEQUENCE [LARGE SCALE GENOMIC DNA]</scope>
    <source>
        <strain evidence="3">WM001</strain>
    </source>
</reference>
<dbReference type="Gene3D" id="3.40.50.1910">
    <property type="match status" value="2"/>
</dbReference>
<comment type="similarity">
    <text evidence="1">Belongs to the STXBP/unc-18/SEC1 family.</text>
</comment>
<organism evidence="3 4">
    <name type="scientific">Stentor coeruleus</name>
    <dbReference type="NCBI Taxonomy" id="5963"/>
    <lineage>
        <taxon>Eukaryota</taxon>
        <taxon>Sar</taxon>
        <taxon>Alveolata</taxon>
        <taxon>Ciliophora</taxon>
        <taxon>Postciliodesmatophora</taxon>
        <taxon>Heterotrichea</taxon>
        <taxon>Heterotrichida</taxon>
        <taxon>Stentoridae</taxon>
        <taxon>Stentor</taxon>
    </lineage>
</organism>
<proteinExistence type="inferred from homology"/>
<dbReference type="Pfam" id="PF00995">
    <property type="entry name" value="Sec1"/>
    <property type="match status" value="1"/>
</dbReference>
<evidence type="ECO:0000313" key="3">
    <source>
        <dbReference type="EMBL" id="OMJ84433.1"/>
    </source>
</evidence>
<dbReference type="EMBL" id="MPUH01000269">
    <property type="protein sequence ID" value="OMJ84433.1"/>
    <property type="molecule type" value="Genomic_DNA"/>
</dbReference>
<sequence>MEDHEIEIYKRTKDSLLTILDLNMSPDHYLTMCRQENYLVWKVLILDEHANTVLAPLVHISDLRQHNIPVFLPLHSKREALHSVTIIYLIQPTPENIHQIIQDCKNSLYDIFQINFLSPPSETDLNILAQGLIEAKSLNKLHKIYEQYLNYIILEPQLFTLNGPTFEVLNRSGVSDNQIELTMEDIAKSLFCVLKNCKVWPIIKSGKGFSEIIAHKLSELCWENAEEVSSINRPLLMIVDRNIDLSIMLHHSWSYQALLYDIFSNTMNKVIIPTTPPQVYEMNKAKDKFWSDFSMSGFDQVLQNIDKQFNDWKAEYDKLGDNLVQAFENVEELTEKKASLDLHMMMATEMVKRVKERHLDMYNEFEEGLMKGNNVEIDGLLNNGEASEEVLKDRLRLMAISYLAKEKDFTLKPEFFDYLRTLKPKTITESTMMSLAGLMGKVKDKVMGNEKMLPLTRLLHSAMENKEKEMDYFDSKFRNGQKYKREFSEAIVFVVGGGSYAEYHNLLQYAESYQKNVIYASTSMVAPNEFLQELLNLSTSG</sequence>
<dbReference type="InterPro" id="IPR001619">
    <property type="entry name" value="Sec1-like"/>
</dbReference>
<dbReference type="AlphaFoldDB" id="A0A1R2C5Z0"/>
<dbReference type="PANTHER" id="PTHR11679">
    <property type="entry name" value="VESICLE PROTEIN SORTING-ASSOCIATED"/>
    <property type="match status" value="1"/>
</dbReference>
<dbReference type="GO" id="GO:0016192">
    <property type="term" value="P:vesicle-mediated transport"/>
    <property type="evidence" value="ECO:0007669"/>
    <property type="project" value="InterPro"/>
</dbReference>
<gene>
    <name evidence="3" type="ORF">SteCoe_14443</name>
</gene>
<dbReference type="OrthoDB" id="10251230at2759"/>
<accession>A0A1R2C5Z0</accession>
<evidence type="ECO:0000256" key="2">
    <source>
        <dbReference type="SAM" id="Coils"/>
    </source>
</evidence>
<dbReference type="PIRSF" id="PIRSF005715">
    <property type="entry name" value="VPS45_Sec1"/>
    <property type="match status" value="1"/>
</dbReference>
<name>A0A1R2C5Z0_9CILI</name>
<evidence type="ECO:0000313" key="4">
    <source>
        <dbReference type="Proteomes" id="UP000187209"/>
    </source>
</evidence>
<dbReference type="Gene3D" id="3.40.50.2060">
    <property type="match status" value="1"/>
</dbReference>
<dbReference type="SUPFAM" id="SSF56815">
    <property type="entry name" value="Sec1/munc18-like (SM) proteins"/>
    <property type="match status" value="1"/>
</dbReference>
<dbReference type="Proteomes" id="UP000187209">
    <property type="component" value="Unassembled WGS sequence"/>
</dbReference>
<feature type="coiled-coil region" evidence="2">
    <location>
        <begin position="302"/>
        <end position="336"/>
    </location>
</feature>
<keyword evidence="2" id="KW-0175">Coiled coil</keyword>
<dbReference type="InterPro" id="IPR043154">
    <property type="entry name" value="Sec-1-like_dom1"/>
</dbReference>
<dbReference type="InterPro" id="IPR036045">
    <property type="entry name" value="Sec1-like_sf"/>
</dbReference>
<evidence type="ECO:0000256" key="1">
    <source>
        <dbReference type="ARBA" id="ARBA00009884"/>
    </source>
</evidence>
<protein>
    <submittedName>
        <fullName evidence="3">Uncharacterized protein</fullName>
    </submittedName>
</protein>
<dbReference type="InterPro" id="IPR027482">
    <property type="entry name" value="Sec1-like_dom2"/>
</dbReference>